<evidence type="ECO:0000313" key="1">
    <source>
        <dbReference type="EMBL" id="CAE6426497.1"/>
    </source>
</evidence>
<dbReference type="EMBL" id="CAJMXA010000335">
    <property type="protein sequence ID" value="CAE6426497.1"/>
    <property type="molecule type" value="Genomic_DNA"/>
</dbReference>
<name>A0A8H3AHQ3_9AGAM</name>
<dbReference type="Proteomes" id="UP000663853">
    <property type="component" value="Unassembled WGS sequence"/>
</dbReference>
<reference evidence="1" key="1">
    <citation type="submission" date="2021-01" db="EMBL/GenBank/DDBJ databases">
        <authorList>
            <person name="Kaushik A."/>
        </authorList>
    </citation>
    <scope>NUCLEOTIDE SEQUENCE</scope>
    <source>
        <strain evidence="1">AG6-10EEA</strain>
    </source>
</reference>
<gene>
    <name evidence="1" type="ORF">RDB_LOCUS18832</name>
</gene>
<accession>A0A8H3AHQ3</accession>
<evidence type="ECO:0000313" key="2">
    <source>
        <dbReference type="Proteomes" id="UP000663853"/>
    </source>
</evidence>
<dbReference type="AlphaFoldDB" id="A0A8H3AHQ3"/>
<comment type="caution">
    <text evidence="1">The sequence shown here is derived from an EMBL/GenBank/DDBJ whole genome shotgun (WGS) entry which is preliminary data.</text>
</comment>
<proteinExistence type="predicted"/>
<protein>
    <submittedName>
        <fullName evidence="1">Uncharacterized protein</fullName>
    </submittedName>
</protein>
<sequence>MPINHWFLRQKESSSLVGLYKSTAAYRIHRIKSASKLSACPPRTFIDTHIAIFAPYERAPSRMLLTDWVKHLTARPTPSRSPLPPRCQ</sequence>
<organism evidence="1 2">
    <name type="scientific">Rhizoctonia solani</name>
    <dbReference type="NCBI Taxonomy" id="456999"/>
    <lineage>
        <taxon>Eukaryota</taxon>
        <taxon>Fungi</taxon>
        <taxon>Dikarya</taxon>
        <taxon>Basidiomycota</taxon>
        <taxon>Agaricomycotina</taxon>
        <taxon>Agaricomycetes</taxon>
        <taxon>Cantharellales</taxon>
        <taxon>Ceratobasidiaceae</taxon>
        <taxon>Rhizoctonia</taxon>
    </lineage>
</organism>